<feature type="chain" id="PRO_5019043350" evidence="1">
    <location>
        <begin position="20"/>
        <end position="329"/>
    </location>
</feature>
<keyword evidence="5" id="KW-1185">Reference proteome</keyword>
<evidence type="ECO:0000313" key="2">
    <source>
        <dbReference type="EMBL" id="GGG48972.1"/>
    </source>
</evidence>
<accession>A0A420DBT3</accession>
<feature type="signal peptide" evidence="1">
    <location>
        <begin position="1"/>
        <end position="19"/>
    </location>
</feature>
<name>A0A420DBT3_9FLAO</name>
<dbReference type="EMBL" id="RAQH01000003">
    <property type="protein sequence ID" value="RKE88429.1"/>
    <property type="molecule type" value="Genomic_DNA"/>
</dbReference>
<dbReference type="RefSeq" id="WP_120213240.1">
    <property type="nucleotide sequence ID" value="NZ_BMCW01000001.1"/>
</dbReference>
<dbReference type="Proteomes" id="UP000658202">
    <property type="component" value="Unassembled WGS sequence"/>
</dbReference>
<reference evidence="5" key="3">
    <citation type="journal article" date="2019" name="Int. J. Syst. Evol. Microbiol.">
        <title>The Global Catalogue of Microorganisms (GCM) 10K type strain sequencing project: providing services to taxonomists for standard genome sequencing and annotation.</title>
        <authorList>
            <consortium name="The Broad Institute Genomics Platform"/>
            <consortium name="The Broad Institute Genome Sequencing Center for Infectious Disease"/>
            <person name="Wu L."/>
            <person name="Ma J."/>
        </authorList>
    </citation>
    <scope>NUCLEOTIDE SEQUENCE [LARGE SCALE GENOMIC DNA]</scope>
    <source>
        <strain evidence="5">CCM 8490</strain>
    </source>
</reference>
<comment type="caution">
    <text evidence="3">The sequence shown here is derived from an EMBL/GenBank/DDBJ whole genome shotgun (WGS) entry which is preliminary data.</text>
</comment>
<reference evidence="2" key="1">
    <citation type="journal article" date="2014" name="Int. J. Syst. Evol. Microbiol.">
        <title>Complete genome of a new Firmicutes species belonging to the dominant human colonic microbiota ('Ruminococcus bicirculans') reveals two chromosomes and a selective capacity to utilize plant glucans.</title>
        <authorList>
            <consortium name="NISC Comparative Sequencing Program"/>
            <person name="Wegmann U."/>
            <person name="Louis P."/>
            <person name="Goesmann A."/>
            <person name="Henrissat B."/>
            <person name="Duncan S.H."/>
            <person name="Flint H.J."/>
        </authorList>
    </citation>
    <scope>NUCLEOTIDE SEQUENCE</scope>
    <source>
        <strain evidence="2">CCM 8490</strain>
    </source>
</reference>
<evidence type="ECO:0000313" key="4">
    <source>
        <dbReference type="Proteomes" id="UP000285906"/>
    </source>
</evidence>
<evidence type="ECO:0000313" key="3">
    <source>
        <dbReference type="EMBL" id="RKE88429.1"/>
    </source>
</evidence>
<reference evidence="3 4" key="2">
    <citation type="submission" date="2018-09" db="EMBL/GenBank/DDBJ databases">
        <title>Genomic Encyclopedia of Archaeal and Bacterial Type Strains, Phase II (KMG-II): from individual species to whole genera.</title>
        <authorList>
            <person name="Goeker M."/>
        </authorList>
    </citation>
    <scope>NUCLEOTIDE SEQUENCE [LARGE SCALE GENOMIC DNA]</scope>
    <source>
        <strain evidence="3 4">DSM 27620</strain>
    </source>
</reference>
<dbReference type="EMBL" id="BMCW01000001">
    <property type="protein sequence ID" value="GGG48972.1"/>
    <property type="molecule type" value="Genomic_DNA"/>
</dbReference>
<evidence type="ECO:0000256" key="1">
    <source>
        <dbReference type="SAM" id="SignalP"/>
    </source>
</evidence>
<protein>
    <submittedName>
        <fullName evidence="3">ELWxxDGT repeat protein</fullName>
    </submittedName>
</protein>
<evidence type="ECO:0000313" key="5">
    <source>
        <dbReference type="Proteomes" id="UP000658202"/>
    </source>
</evidence>
<reference evidence="2" key="4">
    <citation type="submission" date="2024-05" db="EMBL/GenBank/DDBJ databases">
        <authorList>
            <person name="Sun Q."/>
            <person name="Sedlacek I."/>
        </authorList>
    </citation>
    <scope>NUCLEOTIDE SEQUENCE</scope>
    <source>
        <strain evidence="2">CCM 8490</strain>
    </source>
</reference>
<gene>
    <name evidence="3" type="ORF">BXY58_1580</name>
    <name evidence="2" type="ORF">GCM10007332_08100</name>
</gene>
<proteinExistence type="predicted"/>
<sequence length="329" mass="35218">MRKLNFLAILLGGLLSAQATFSLVKDIYPGAVGSIPSNLTVYNGKMYFGAASTVNGSSIGTELWESDGTEAGTKLVSDIMPGNSSSTPNAMYVYNDKLYFTSAAVINGSSNFNVFMSYDSANGVQNVSTTVKSPSNYTVIGNRLYFKATNSAVTPTASRLYYFDSNNQPVIADDNTNVALIAGVGNQILATAQYMNASNIYNYQLFAYDGTALNLLKTINPSAMAYPQLYYTSSVLGKTIFNAVGPNGNEPYVTDGTEQGTMMLKDINTTNASAGSFTQNFIDFKGKVFFTGSDGNTTGTEMYTTDGTAAGTVLFKDFVRVQEVLLQKS</sequence>
<organism evidence="3 4">
    <name type="scientific">Epilithonimonas arachidiradicis</name>
    <dbReference type="NCBI Taxonomy" id="1617282"/>
    <lineage>
        <taxon>Bacteria</taxon>
        <taxon>Pseudomonadati</taxon>
        <taxon>Bacteroidota</taxon>
        <taxon>Flavobacteriia</taxon>
        <taxon>Flavobacteriales</taxon>
        <taxon>Weeksellaceae</taxon>
        <taxon>Chryseobacterium group</taxon>
        <taxon>Epilithonimonas</taxon>
    </lineage>
</organism>
<keyword evidence="1" id="KW-0732">Signal</keyword>
<dbReference type="AlphaFoldDB" id="A0A420DBT3"/>
<dbReference type="Proteomes" id="UP000285906">
    <property type="component" value="Unassembled WGS sequence"/>
</dbReference>
<dbReference type="OrthoDB" id="1489153at2"/>